<evidence type="ECO:0000313" key="3">
    <source>
        <dbReference type="EMBL" id="SBT63571.1"/>
    </source>
</evidence>
<feature type="region of interest" description="Disordered" evidence="1">
    <location>
        <begin position="1"/>
        <end position="118"/>
    </location>
</feature>
<feature type="transmembrane region" description="Helical" evidence="2">
    <location>
        <begin position="125"/>
        <end position="147"/>
    </location>
</feature>
<feature type="region of interest" description="Disordered" evidence="1">
    <location>
        <begin position="153"/>
        <end position="191"/>
    </location>
</feature>
<keyword evidence="2" id="KW-0812">Transmembrane</keyword>
<feature type="compositionally biased region" description="Gly residues" evidence="1">
    <location>
        <begin position="1"/>
        <end position="11"/>
    </location>
</feature>
<keyword evidence="4" id="KW-1185">Reference proteome</keyword>
<proteinExistence type="predicted"/>
<keyword evidence="2" id="KW-1133">Transmembrane helix</keyword>
<evidence type="ECO:0000313" key="4">
    <source>
        <dbReference type="Proteomes" id="UP000199558"/>
    </source>
</evidence>
<keyword evidence="3" id="KW-0282">Flagellum</keyword>
<dbReference type="Proteomes" id="UP000199558">
    <property type="component" value="Unassembled WGS sequence"/>
</dbReference>
<keyword evidence="2" id="KW-0472">Membrane</keyword>
<protein>
    <submittedName>
        <fullName evidence="3">Flagellar basal body-associated protein FliL</fullName>
    </submittedName>
</protein>
<evidence type="ECO:0000256" key="1">
    <source>
        <dbReference type="SAM" id="MobiDB-lite"/>
    </source>
</evidence>
<dbReference type="OrthoDB" id="3373390at2"/>
<dbReference type="RefSeq" id="WP_091567835.1">
    <property type="nucleotide sequence ID" value="NZ_FLRH01000003.1"/>
</dbReference>
<evidence type="ECO:0000256" key="2">
    <source>
        <dbReference type="SAM" id="Phobius"/>
    </source>
</evidence>
<feature type="compositionally biased region" description="Low complexity" evidence="1">
    <location>
        <begin position="44"/>
        <end position="111"/>
    </location>
</feature>
<sequence>MSNFGPPGGGSPEPWGGRRPDDGYAPQPADPHYGPAPGGPQYGPPQQYGPPTEQYGVPPQQYGPPTQQYEPAAPGWAPGPPQYQGYPADPGYGGQPPYAGGQPPYAGGEPPYAEPTPPKRGKGPLLVVVLVVLAVLLLGGAGAYWLLGRNEKSPTAGTTAATAPAADPTAAAPSDPAEATPTAPAPASSTDPRFVKAGQCVANEGGGGQPKLVIADCAPKTYQVLRRIDGATSGKKDAEAKCGKVTGYTDWYFFDSELDTLDFVLCLKRR</sequence>
<keyword evidence="3" id="KW-0969">Cilium</keyword>
<dbReference type="STRING" id="946078.GA0070622_0526"/>
<dbReference type="EMBL" id="FLRH01000003">
    <property type="protein sequence ID" value="SBT63571.1"/>
    <property type="molecule type" value="Genomic_DNA"/>
</dbReference>
<name>A0A1A9B3F4_9ACTN</name>
<reference evidence="4" key="1">
    <citation type="submission" date="2016-06" db="EMBL/GenBank/DDBJ databases">
        <authorList>
            <person name="Varghese N."/>
            <person name="Submissions Spin"/>
        </authorList>
    </citation>
    <scope>NUCLEOTIDE SEQUENCE [LARGE SCALE GENOMIC DNA]</scope>
    <source>
        <strain evidence="4">DSM 45794</strain>
    </source>
</reference>
<keyword evidence="3" id="KW-0966">Cell projection</keyword>
<accession>A0A1A9B3F4</accession>
<gene>
    <name evidence="3" type="ORF">GA0070622_0526</name>
</gene>
<dbReference type="AlphaFoldDB" id="A0A1A9B3F4"/>
<organism evidence="3 4">
    <name type="scientific">Micromonospora sediminicola</name>
    <dbReference type="NCBI Taxonomy" id="946078"/>
    <lineage>
        <taxon>Bacteria</taxon>
        <taxon>Bacillati</taxon>
        <taxon>Actinomycetota</taxon>
        <taxon>Actinomycetes</taxon>
        <taxon>Micromonosporales</taxon>
        <taxon>Micromonosporaceae</taxon>
        <taxon>Micromonospora</taxon>
    </lineage>
</organism>